<dbReference type="PANTHER" id="PTHR36452">
    <property type="entry name" value="CHROMOSOME 12, WHOLE GENOME SHOTGUN SEQUENCE"/>
    <property type="match status" value="1"/>
</dbReference>
<proteinExistence type="predicted"/>
<dbReference type="PANTHER" id="PTHR36452:SF1">
    <property type="entry name" value="DUF2461 DOMAIN-CONTAINING PROTEIN"/>
    <property type="match status" value="1"/>
</dbReference>
<keyword evidence="2" id="KW-1185">Reference proteome</keyword>
<dbReference type="InterPro" id="IPR012808">
    <property type="entry name" value="CHP02453"/>
</dbReference>
<reference evidence="1 2" key="1">
    <citation type="journal article" date="2019" name="Int. J. Syst. Evol. Microbiol.">
        <title>The Global Catalogue of Microorganisms (GCM) 10K type strain sequencing project: providing services to taxonomists for standard genome sequencing and annotation.</title>
        <authorList>
            <consortium name="The Broad Institute Genomics Platform"/>
            <consortium name="The Broad Institute Genome Sequencing Center for Infectious Disease"/>
            <person name="Wu L."/>
            <person name="Ma J."/>
        </authorList>
    </citation>
    <scope>NUCLEOTIDE SEQUENCE [LARGE SCALE GENOMIC DNA]</scope>
    <source>
        <strain evidence="1 2">JCM 16022</strain>
    </source>
</reference>
<dbReference type="Pfam" id="PF09365">
    <property type="entry name" value="DUF2461"/>
    <property type="match status" value="1"/>
</dbReference>
<gene>
    <name evidence="1" type="ORF">GCM10009844_44240</name>
</gene>
<evidence type="ECO:0000313" key="1">
    <source>
        <dbReference type="EMBL" id="GAA2156204.1"/>
    </source>
</evidence>
<dbReference type="Proteomes" id="UP001501771">
    <property type="component" value="Unassembled WGS sequence"/>
</dbReference>
<dbReference type="RefSeq" id="WP_344157949.1">
    <property type="nucleotide sequence ID" value="NZ_BAAAQR010000019.1"/>
</dbReference>
<protein>
    <submittedName>
        <fullName evidence="1">DUF2461 domain-containing protein</fullName>
    </submittedName>
</protein>
<dbReference type="InterPro" id="IPR015996">
    <property type="entry name" value="UCP028451"/>
</dbReference>
<dbReference type="EMBL" id="BAAAQR010000019">
    <property type="protein sequence ID" value="GAA2156204.1"/>
    <property type="molecule type" value="Genomic_DNA"/>
</dbReference>
<comment type="caution">
    <text evidence="1">The sequence shown here is derived from an EMBL/GenBank/DDBJ whole genome shotgun (WGS) entry which is preliminary data.</text>
</comment>
<organism evidence="1 2">
    <name type="scientific">Nocardioides koreensis</name>
    <dbReference type="NCBI Taxonomy" id="433651"/>
    <lineage>
        <taxon>Bacteria</taxon>
        <taxon>Bacillati</taxon>
        <taxon>Actinomycetota</taxon>
        <taxon>Actinomycetes</taxon>
        <taxon>Propionibacteriales</taxon>
        <taxon>Nocardioidaceae</taxon>
        <taxon>Nocardioides</taxon>
    </lineage>
</organism>
<evidence type="ECO:0000313" key="2">
    <source>
        <dbReference type="Proteomes" id="UP001501771"/>
    </source>
</evidence>
<dbReference type="PIRSF" id="PIRSF028451">
    <property type="entry name" value="UCP028451"/>
    <property type="match status" value="1"/>
</dbReference>
<name>A0ABN3A968_9ACTN</name>
<accession>A0ABN3A968</accession>
<sequence length="225" mass="24840">MSASPEPAAFAGIPVAALDFYDDLEVDNTRSFWEKHKAVYEESVRAPMTALCAALVPEFAPDGQTVKVFRPHRDVRFAKDKTPYKTHQGAFVPAGPATGWYVQVSAQGVRTGAGFYEASSPRLAAIRAAIDDERRGTELGRILATLEGAGWDIGGDRLKTSPRGYPADHPRIELLRYRSLTAGRSHGFEPFIHTPELLDVVRDDWRALRPLVEWVAENAEPRPSA</sequence>
<dbReference type="NCBIfam" id="TIGR02453">
    <property type="entry name" value="TIGR02453 family protein"/>
    <property type="match status" value="1"/>
</dbReference>